<keyword evidence="2" id="KW-1185">Reference proteome</keyword>
<dbReference type="InterPro" id="IPR029058">
    <property type="entry name" value="AB_hydrolase_fold"/>
</dbReference>
<sequence>MMIKKKDIIIEGKHQRPILMDVFYDDQKKQQPIIIFCHGYKGFKDWGAWDVVANTFAEAGFFFVKFNFSHNGGTIQQPIDFPDLEAFGNNNYIIELDDLESVLDWVTATDFEYRQYLDSNEITLIGHSRAGGITTIKTSEDTRITKLITWASVSDYEKRFPKGEALQTWKNDGIYYIENGRTKQQMPHYFQFYTSFIENKERLTISKAIKKIKVPHLIIHGTEDPTVNIQEAEELHSWNPNSELFFVKGADHVFGTKHPWNEEILPEDLYNVVAKSIAFAIL</sequence>
<comment type="caution">
    <text evidence="1">The sequence shown here is derived from an EMBL/GenBank/DDBJ whole genome shotgun (WGS) entry which is preliminary data.</text>
</comment>
<evidence type="ECO:0000313" key="1">
    <source>
        <dbReference type="EMBL" id="MFD2563442.1"/>
    </source>
</evidence>
<evidence type="ECO:0000313" key="2">
    <source>
        <dbReference type="Proteomes" id="UP001597319"/>
    </source>
</evidence>
<dbReference type="EMBL" id="JBHULE010000019">
    <property type="protein sequence ID" value="MFD2563442.1"/>
    <property type="molecule type" value="Genomic_DNA"/>
</dbReference>
<dbReference type="SUPFAM" id="SSF53474">
    <property type="entry name" value="alpha/beta-Hydrolases"/>
    <property type="match status" value="1"/>
</dbReference>
<gene>
    <name evidence="1" type="ORF">ACFSR1_12255</name>
</gene>
<dbReference type="GO" id="GO:0016787">
    <property type="term" value="F:hydrolase activity"/>
    <property type="evidence" value="ECO:0007669"/>
    <property type="project" value="UniProtKB-KW"/>
</dbReference>
<protein>
    <submittedName>
        <fullName evidence="1">Alpha/beta hydrolase family protein</fullName>
        <ecNumber evidence="1">3.4.-.-</ecNumber>
    </submittedName>
</protein>
<dbReference type="Proteomes" id="UP001597319">
    <property type="component" value="Unassembled WGS sequence"/>
</dbReference>
<name>A0ABW5LEW0_9FLAO</name>
<accession>A0ABW5LEW0</accession>
<dbReference type="EC" id="3.4.-.-" evidence="1"/>
<proteinExistence type="predicted"/>
<reference evidence="2" key="1">
    <citation type="journal article" date="2019" name="Int. J. Syst. Evol. Microbiol.">
        <title>The Global Catalogue of Microorganisms (GCM) 10K type strain sequencing project: providing services to taxonomists for standard genome sequencing and annotation.</title>
        <authorList>
            <consortium name="The Broad Institute Genomics Platform"/>
            <consortium name="The Broad Institute Genome Sequencing Center for Infectious Disease"/>
            <person name="Wu L."/>
            <person name="Ma J."/>
        </authorList>
    </citation>
    <scope>NUCLEOTIDE SEQUENCE [LARGE SCALE GENOMIC DNA]</scope>
    <source>
        <strain evidence="2">KCTC 52274</strain>
    </source>
</reference>
<dbReference type="Gene3D" id="3.40.50.1820">
    <property type="entry name" value="alpha/beta hydrolase"/>
    <property type="match status" value="1"/>
</dbReference>
<organism evidence="1 2">
    <name type="scientific">Aquimarina rubra</name>
    <dbReference type="NCBI Taxonomy" id="1920033"/>
    <lineage>
        <taxon>Bacteria</taxon>
        <taxon>Pseudomonadati</taxon>
        <taxon>Bacteroidota</taxon>
        <taxon>Flavobacteriia</taxon>
        <taxon>Flavobacteriales</taxon>
        <taxon>Flavobacteriaceae</taxon>
        <taxon>Aquimarina</taxon>
    </lineage>
</organism>
<keyword evidence="1" id="KW-0378">Hydrolase</keyword>
<dbReference type="RefSeq" id="WP_378292866.1">
    <property type="nucleotide sequence ID" value="NZ_JBHULE010000019.1"/>
</dbReference>